<evidence type="ECO:0000313" key="2">
    <source>
        <dbReference type="EMBL" id="RNE98843.1"/>
    </source>
</evidence>
<accession>A0A3R7RAI5</accession>
<protein>
    <submittedName>
        <fullName evidence="2">Uncharacterized protein</fullName>
    </submittedName>
</protein>
<reference evidence="2 3" key="1">
    <citation type="journal article" date="2018" name="BMC Genomics">
        <title>Genomic comparison of Trypanosoma conorhini and Trypanosoma rangeli to Trypanosoma cruzi strains of high and low virulence.</title>
        <authorList>
            <person name="Bradwell K.R."/>
            <person name="Koparde V.N."/>
            <person name="Matveyev A.V."/>
            <person name="Serrano M.G."/>
            <person name="Alves J.M."/>
            <person name="Parikh H."/>
            <person name="Huang B."/>
            <person name="Lee V."/>
            <person name="Espinosa-Alvarez O."/>
            <person name="Ortiz P.A."/>
            <person name="Costa-Martins A.G."/>
            <person name="Teixeira M.M."/>
            <person name="Buck G.A."/>
        </authorList>
    </citation>
    <scope>NUCLEOTIDE SEQUENCE [LARGE SCALE GENOMIC DNA]</scope>
    <source>
        <strain evidence="2 3">025E</strain>
    </source>
</reference>
<gene>
    <name evidence="2" type="ORF">Tco025E_09149</name>
</gene>
<comment type="caution">
    <text evidence="2">The sequence shown here is derived from an EMBL/GenBank/DDBJ whole genome shotgun (WGS) entry which is preliminary data.</text>
</comment>
<dbReference type="EMBL" id="MKKU01001001">
    <property type="protein sequence ID" value="RNE98843.1"/>
    <property type="molecule type" value="Genomic_DNA"/>
</dbReference>
<dbReference type="AlphaFoldDB" id="A0A3R7RAI5"/>
<feature type="compositionally biased region" description="Basic and acidic residues" evidence="1">
    <location>
        <begin position="22"/>
        <end position="32"/>
    </location>
</feature>
<evidence type="ECO:0000256" key="1">
    <source>
        <dbReference type="SAM" id="MobiDB-lite"/>
    </source>
</evidence>
<dbReference type="RefSeq" id="XP_029223914.1">
    <property type="nucleotide sequence ID" value="XM_029375975.1"/>
</dbReference>
<evidence type="ECO:0000313" key="3">
    <source>
        <dbReference type="Proteomes" id="UP000284403"/>
    </source>
</evidence>
<sequence length="138" mass="14940">MCTTLPRTQSLTRPASQRQPHTQKEQQQREGEGGVCGRDAAAVAVARHRLRCTRRVGGGRRLSSRPRCRLSGLSSAAATRFRLTLGRGHCGLLLLFWLACLGCCHGAPRLRLRRGAAVAVDIPGVINSLPTGSVLCRF</sequence>
<name>A0A3R7RAI5_9TRYP</name>
<feature type="compositionally biased region" description="Polar residues" evidence="1">
    <location>
        <begin position="1"/>
        <end position="20"/>
    </location>
</feature>
<feature type="region of interest" description="Disordered" evidence="1">
    <location>
        <begin position="1"/>
        <end position="35"/>
    </location>
</feature>
<dbReference type="Proteomes" id="UP000284403">
    <property type="component" value="Unassembled WGS sequence"/>
</dbReference>
<organism evidence="2 3">
    <name type="scientific">Trypanosoma conorhini</name>
    <dbReference type="NCBI Taxonomy" id="83891"/>
    <lineage>
        <taxon>Eukaryota</taxon>
        <taxon>Discoba</taxon>
        <taxon>Euglenozoa</taxon>
        <taxon>Kinetoplastea</taxon>
        <taxon>Metakinetoplastina</taxon>
        <taxon>Trypanosomatida</taxon>
        <taxon>Trypanosomatidae</taxon>
        <taxon>Trypanosoma</taxon>
    </lineage>
</organism>
<keyword evidence="3" id="KW-1185">Reference proteome</keyword>
<proteinExistence type="predicted"/>
<dbReference type="GeneID" id="40322760"/>